<evidence type="ECO:0000313" key="9">
    <source>
        <dbReference type="EMBL" id="GHH73456.1"/>
    </source>
</evidence>
<dbReference type="GO" id="GO:0055085">
    <property type="term" value="P:transmembrane transport"/>
    <property type="evidence" value="ECO:0007669"/>
    <property type="project" value="InterPro"/>
</dbReference>
<proteinExistence type="inferred from homology"/>
<evidence type="ECO:0000256" key="3">
    <source>
        <dbReference type="ARBA" id="ARBA00022475"/>
    </source>
</evidence>
<dbReference type="Pfam" id="PF00528">
    <property type="entry name" value="BPD_transp_1"/>
    <property type="match status" value="1"/>
</dbReference>
<dbReference type="SUPFAM" id="SSF161098">
    <property type="entry name" value="MetI-like"/>
    <property type="match status" value="1"/>
</dbReference>
<feature type="transmembrane region" description="Helical" evidence="7">
    <location>
        <begin position="46"/>
        <end position="73"/>
    </location>
</feature>
<keyword evidence="5 7" id="KW-1133">Transmembrane helix</keyword>
<keyword evidence="2 7" id="KW-0813">Transport</keyword>
<evidence type="ECO:0000259" key="8">
    <source>
        <dbReference type="PROSITE" id="PS50928"/>
    </source>
</evidence>
<keyword evidence="10" id="KW-1185">Reference proteome</keyword>
<comment type="subcellular location">
    <subcellularLocation>
        <location evidence="1 7">Cell membrane</location>
        <topology evidence="1 7">Multi-pass membrane protein</topology>
    </subcellularLocation>
</comment>
<dbReference type="GO" id="GO:0005886">
    <property type="term" value="C:plasma membrane"/>
    <property type="evidence" value="ECO:0007669"/>
    <property type="project" value="UniProtKB-SubCell"/>
</dbReference>
<reference evidence="9" key="2">
    <citation type="submission" date="2020-09" db="EMBL/GenBank/DDBJ databases">
        <authorList>
            <person name="Sun Q."/>
            <person name="Zhou Y."/>
        </authorList>
    </citation>
    <scope>NUCLEOTIDE SEQUENCE</scope>
    <source>
        <strain evidence="9">CGMCC 4.7398</strain>
    </source>
</reference>
<evidence type="ECO:0000256" key="4">
    <source>
        <dbReference type="ARBA" id="ARBA00022692"/>
    </source>
</evidence>
<evidence type="ECO:0000256" key="7">
    <source>
        <dbReference type="RuleBase" id="RU363032"/>
    </source>
</evidence>
<dbReference type="CDD" id="cd06261">
    <property type="entry name" value="TM_PBP2"/>
    <property type="match status" value="1"/>
</dbReference>
<comment type="caution">
    <text evidence="9">The sequence shown here is derived from an EMBL/GenBank/DDBJ whole genome shotgun (WGS) entry which is preliminary data.</text>
</comment>
<dbReference type="Gene3D" id="1.10.3720.10">
    <property type="entry name" value="MetI-like"/>
    <property type="match status" value="1"/>
</dbReference>
<protein>
    <submittedName>
        <fullName evidence="9">ABC transporter permease</fullName>
    </submittedName>
</protein>
<keyword evidence="3" id="KW-1003">Cell membrane</keyword>
<name>A0A919FX78_9MICO</name>
<dbReference type="InterPro" id="IPR000515">
    <property type="entry name" value="MetI-like"/>
</dbReference>
<feature type="transmembrane region" description="Helical" evidence="7">
    <location>
        <begin position="85"/>
        <end position="106"/>
    </location>
</feature>
<keyword evidence="6 7" id="KW-0472">Membrane</keyword>
<evidence type="ECO:0000313" key="10">
    <source>
        <dbReference type="Proteomes" id="UP000627369"/>
    </source>
</evidence>
<comment type="similarity">
    <text evidence="7">Belongs to the binding-protein-dependent transport system permease family.</text>
</comment>
<dbReference type="InterPro" id="IPR035906">
    <property type="entry name" value="MetI-like_sf"/>
</dbReference>
<evidence type="ECO:0000256" key="1">
    <source>
        <dbReference type="ARBA" id="ARBA00004651"/>
    </source>
</evidence>
<evidence type="ECO:0000256" key="2">
    <source>
        <dbReference type="ARBA" id="ARBA00022448"/>
    </source>
</evidence>
<feature type="domain" description="ABC transmembrane type-1" evidence="8">
    <location>
        <begin position="50"/>
        <end position="239"/>
    </location>
</feature>
<reference evidence="9" key="1">
    <citation type="journal article" date="2014" name="Int. J. Syst. Evol. Microbiol.">
        <title>Complete genome sequence of Corynebacterium casei LMG S-19264T (=DSM 44701T), isolated from a smear-ripened cheese.</title>
        <authorList>
            <consortium name="US DOE Joint Genome Institute (JGI-PGF)"/>
            <person name="Walter F."/>
            <person name="Albersmeier A."/>
            <person name="Kalinowski J."/>
            <person name="Ruckert C."/>
        </authorList>
    </citation>
    <scope>NUCLEOTIDE SEQUENCE</scope>
    <source>
        <strain evidence="9">CGMCC 4.7398</strain>
    </source>
</reference>
<sequence length="252" mass="28115">MSFGPFVWMVLASLKSSQEALSFPPTFLPQEWRFDNYLSLFDAVPFGLYYGNSIFVTVAATVGQVVTSLAAGYAFSRLHFRGRNVLFVVLLAALLVPFEVVFTPLMSLLASLGWLNTYQGLIIPNIPSILGVFLFRQFFEGFPSEIEDASRIDGAGVWRRFRSIMAPMAAPMVGSFAILAFVYNWNNFFFQFLAVNRTEFFTIPIGLSQLQSTHGTSFNLLMAGSTLAILPVFVVFLFFQRQIVTAMSGGLR</sequence>
<dbReference type="PROSITE" id="PS50928">
    <property type="entry name" value="ABC_TM1"/>
    <property type="match status" value="1"/>
</dbReference>
<dbReference type="PANTHER" id="PTHR43744">
    <property type="entry name" value="ABC TRANSPORTER PERMEASE PROTEIN MG189-RELATED-RELATED"/>
    <property type="match status" value="1"/>
</dbReference>
<dbReference type="Proteomes" id="UP000627369">
    <property type="component" value="Unassembled WGS sequence"/>
</dbReference>
<feature type="transmembrane region" description="Helical" evidence="7">
    <location>
        <begin position="218"/>
        <end position="239"/>
    </location>
</feature>
<gene>
    <name evidence="9" type="ORF">GCM10017772_25110</name>
</gene>
<dbReference type="PANTHER" id="PTHR43744:SF12">
    <property type="entry name" value="ABC TRANSPORTER PERMEASE PROTEIN MG189-RELATED"/>
    <property type="match status" value="1"/>
</dbReference>
<accession>A0A919FX78</accession>
<dbReference type="EMBL" id="BNAS01000003">
    <property type="protein sequence ID" value="GHH73456.1"/>
    <property type="molecule type" value="Genomic_DNA"/>
</dbReference>
<feature type="transmembrane region" description="Helical" evidence="7">
    <location>
        <begin position="164"/>
        <end position="183"/>
    </location>
</feature>
<keyword evidence="4 7" id="KW-0812">Transmembrane</keyword>
<evidence type="ECO:0000256" key="5">
    <source>
        <dbReference type="ARBA" id="ARBA00022989"/>
    </source>
</evidence>
<evidence type="ECO:0000256" key="6">
    <source>
        <dbReference type="ARBA" id="ARBA00023136"/>
    </source>
</evidence>
<organism evidence="9 10">
    <name type="scientific">Promicromonospora soli</name>
    <dbReference type="NCBI Taxonomy" id="2035533"/>
    <lineage>
        <taxon>Bacteria</taxon>
        <taxon>Bacillati</taxon>
        <taxon>Actinomycetota</taxon>
        <taxon>Actinomycetes</taxon>
        <taxon>Micrococcales</taxon>
        <taxon>Promicromonosporaceae</taxon>
        <taxon>Promicromonospora</taxon>
    </lineage>
</organism>
<feature type="transmembrane region" description="Helical" evidence="7">
    <location>
        <begin position="118"/>
        <end position="135"/>
    </location>
</feature>
<dbReference type="AlphaFoldDB" id="A0A919FX78"/>